<accession>A0A6A5WD43</accession>
<dbReference type="OrthoDB" id="4191831at2759"/>
<protein>
    <recommendedName>
        <fullName evidence="3">F-box domain-containing protein</fullName>
    </recommendedName>
</protein>
<dbReference type="SUPFAM" id="SSF52047">
    <property type="entry name" value="RNI-like"/>
    <property type="match status" value="1"/>
</dbReference>
<proteinExistence type="predicted"/>
<dbReference type="Proteomes" id="UP000799779">
    <property type="component" value="Unassembled WGS sequence"/>
</dbReference>
<dbReference type="InterPro" id="IPR032675">
    <property type="entry name" value="LRR_dom_sf"/>
</dbReference>
<organism evidence="1 2">
    <name type="scientific">Amniculicola lignicola CBS 123094</name>
    <dbReference type="NCBI Taxonomy" id="1392246"/>
    <lineage>
        <taxon>Eukaryota</taxon>
        <taxon>Fungi</taxon>
        <taxon>Dikarya</taxon>
        <taxon>Ascomycota</taxon>
        <taxon>Pezizomycotina</taxon>
        <taxon>Dothideomycetes</taxon>
        <taxon>Pleosporomycetidae</taxon>
        <taxon>Pleosporales</taxon>
        <taxon>Amniculicolaceae</taxon>
        <taxon>Amniculicola</taxon>
    </lineage>
</organism>
<dbReference type="AlphaFoldDB" id="A0A6A5WD43"/>
<evidence type="ECO:0008006" key="3">
    <source>
        <dbReference type="Google" id="ProtNLM"/>
    </source>
</evidence>
<reference evidence="1" key="1">
    <citation type="journal article" date="2020" name="Stud. Mycol.">
        <title>101 Dothideomycetes genomes: a test case for predicting lifestyles and emergence of pathogens.</title>
        <authorList>
            <person name="Haridas S."/>
            <person name="Albert R."/>
            <person name="Binder M."/>
            <person name="Bloem J."/>
            <person name="Labutti K."/>
            <person name="Salamov A."/>
            <person name="Andreopoulos B."/>
            <person name="Baker S."/>
            <person name="Barry K."/>
            <person name="Bills G."/>
            <person name="Bluhm B."/>
            <person name="Cannon C."/>
            <person name="Castanera R."/>
            <person name="Culley D."/>
            <person name="Daum C."/>
            <person name="Ezra D."/>
            <person name="Gonzalez J."/>
            <person name="Henrissat B."/>
            <person name="Kuo A."/>
            <person name="Liang C."/>
            <person name="Lipzen A."/>
            <person name="Lutzoni F."/>
            <person name="Magnuson J."/>
            <person name="Mondo S."/>
            <person name="Nolan M."/>
            <person name="Ohm R."/>
            <person name="Pangilinan J."/>
            <person name="Park H.-J."/>
            <person name="Ramirez L."/>
            <person name="Alfaro M."/>
            <person name="Sun H."/>
            <person name="Tritt A."/>
            <person name="Yoshinaga Y."/>
            <person name="Zwiers L.-H."/>
            <person name="Turgeon B."/>
            <person name="Goodwin S."/>
            <person name="Spatafora J."/>
            <person name="Crous P."/>
            <person name="Grigoriev I."/>
        </authorList>
    </citation>
    <scope>NUCLEOTIDE SEQUENCE</scope>
    <source>
        <strain evidence="1">CBS 123094</strain>
    </source>
</reference>
<sequence>MSLATLPIELLDEIFDNIERDLKLPLQHPFQTFPLPTGELIFQNSDINRVFTSLALTCQRLATVVRPRIYRDVEFAQNTSKATAFFTTIKQNPTYGQFVRTLRATRMFQSAYDEYVGFKGDWYEPRAIWPQLLGHLRSLKELTVATNPVDGVIFPLINTKIDIPARQSIEKLVLEDGLHLNAIFGIFSLPRLHHLDFVYSGPYHKFSPRELSQLPGSNLKTLRVNRACLGKPLFEKLLECCPKLESFTCRHPLSAYGAQRDADDDEHRRPPLSPELMETVLKNAKYTLKQLNIVRPKHPVTAHDESRLDLSDWTALERISIPSHYFVAPFKYNSDRNGFYKLLPVSLKALSVRYHMTTPIQKHGRS</sequence>
<dbReference type="Gene3D" id="3.80.10.10">
    <property type="entry name" value="Ribonuclease Inhibitor"/>
    <property type="match status" value="1"/>
</dbReference>
<name>A0A6A5WD43_9PLEO</name>
<gene>
    <name evidence="1" type="ORF">P154DRAFT_213445</name>
</gene>
<keyword evidence="2" id="KW-1185">Reference proteome</keyword>
<evidence type="ECO:0000313" key="2">
    <source>
        <dbReference type="Proteomes" id="UP000799779"/>
    </source>
</evidence>
<evidence type="ECO:0000313" key="1">
    <source>
        <dbReference type="EMBL" id="KAF1999770.1"/>
    </source>
</evidence>
<dbReference type="EMBL" id="ML977593">
    <property type="protein sequence ID" value="KAF1999770.1"/>
    <property type="molecule type" value="Genomic_DNA"/>
</dbReference>